<evidence type="ECO:0000313" key="2">
    <source>
        <dbReference type="Proteomes" id="UP000485058"/>
    </source>
</evidence>
<sequence>MGPQPDLARAQNWRGCGAVKAFVREEDVRQRAIQLKQEAAVSPNPLHPAPTTLPQPPCPYQILPAPYPPCPTCHALHSRAP</sequence>
<proteinExistence type="predicted"/>
<organism evidence="1 2">
    <name type="scientific">Haematococcus lacustris</name>
    <name type="common">Green alga</name>
    <name type="synonym">Haematococcus pluvialis</name>
    <dbReference type="NCBI Taxonomy" id="44745"/>
    <lineage>
        <taxon>Eukaryota</taxon>
        <taxon>Viridiplantae</taxon>
        <taxon>Chlorophyta</taxon>
        <taxon>core chlorophytes</taxon>
        <taxon>Chlorophyceae</taxon>
        <taxon>CS clade</taxon>
        <taxon>Chlamydomonadales</taxon>
        <taxon>Haematococcaceae</taxon>
        <taxon>Haematococcus</taxon>
    </lineage>
</organism>
<comment type="caution">
    <text evidence="1">The sequence shown here is derived from an EMBL/GenBank/DDBJ whole genome shotgun (WGS) entry which is preliminary data.</text>
</comment>
<dbReference type="EMBL" id="BLLF01001237">
    <property type="protein sequence ID" value="GFH18016.1"/>
    <property type="molecule type" value="Genomic_DNA"/>
</dbReference>
<evidence type="ECO:0000313" key="1">
    <source>
        <dbReference type="EMBL" id="GFH18016.1"/>
    </source>
</evidence>
<protein>
    <submittedName>
        <fullName evidence="1">Uncharacterized protein</fullName>
    </submittedName>
</protein>
<gene>
    <name evidence="1" type="ORF">HaLaN_14750</name>
</gene>
<dbReference type="Proteomes" id="UP000485058">
    <property type="component" value="Unassembled WGS sequence"/>
</dbReference>
<keyword evidence="2" id="KW-1185">Reference proteome</keyword>
<reference evidence="1 2" key="1">
    <citation type="submission" date="2020-02" db="EMBL/GenBank/DDBJ databases">
        <title>Draft genome sequence of Haematococcus lacustris strain NIES-144.</title>
        <authorList>
            <person name="Morimoto D."/>
            <person name="Nakagawa S."/>
            <person name="Yoshida T."/>
            <person name="Sawayama S."/>
        </authorList>
    </citation>
    <scope>NUCLEOTIDE SEQUENCE [LARGE SCALE GENOMIC DNA]</scope>
    <source>
        <strain evidence="1 2">NIES-144</strain>
    </source>
</reference>
<name>A0A699ZG06_HAELA</name>
<accession>A0A699ZG06</accession>
<dbReference type="AlphaFoldDB" id="A0A699ZG06"/>